<comment type="subcellular location">
    <subcellularLocation>
        <location evidence="5">Cytoplasm</location>
    </subcellularLocation>
</comment>
<dbReference type="FunFam" id="1.20.200.10:FF:000001">
    <property type="entry name" value="Fumarate hydratase, mitochondrial"/>
    <property type="match status" value="1"/>
</dbReference>
<comment type="subunit">
    <text evidence="5">Homotetramer.</text>
</comment>
<dbReference type="GO" id="GO:0004333">
    <property type="term" value="F:fumarate hydratase activity"/>
    <property type="evidence" value="ECO:0007669"/>
    <property type="project" value="UniProtKB-UniRule"/>
</dbReference>
<keyword evidence="3 5" id="KW-0816">Tricarboxylic acid cycle</keyword>
<evidence type="ECO:0000313" key="9">
    <source>
        <dbReference type="Proteomes" id="UP000286912"/>
    </source>
</evidence>
<dbReference type="EC" id="4.2.1.2" evidence="5"/>
<dbReference type="FunFam" id="1.10.275.10:FF:000001">
    <property type="entry name" value="Fumarate hydratase, mitochondrial"/>
    <property type="match status" value="1"/>
</dbReference>
<dbReference type="PANTHER" id="PTHR11444">
    <property type="entry name" value="ASPARTATEAMMONIA/ARGININOSUCCINATE/ADENYLOSUCCINATE LYASE"/>
    <property type="match status" value="1"/>
</dbReference>
<dbReference type="GO" id="GO:0006106">
    <property type="term" value="P:fumarate metabolic process"/>
    <property type="evidence" value="ECO:0007669"/>
    <property type="project" value="InterPro"/>
</dbReference>
<dbReference type="Proteomes" id="UP000286912">
    <property type="component" value="Unassembled WGS sequence"/>
</dbReference>
<dbReference type="Gene3D" id="1.10.40.30">
    <property type="entry name" value="Fumarase/aspartase (C-terminal domain)"/>
    <property type="match status" value="1"/>
</dbReference>
<comment type="miscellaneous">
    <text evidence="5">There are 2 substrate-binding sites: the catalytic A site, and the non-catalytic B site that may play a role in the transfer of substrate or product between the active site and the solvent. Alternatively, the B site may bind allosteric effectors.</text>
</comment>
<feature type="binding site" evidence="5">
    <location>
        <position position="179"/>
    </location>
    <ligand>
        <name>substrate</name>
    </ligand>
</feature>
<dbReference type="OrthoDB" id="9802809at2"/>
<dbReference type="InterPro" id="IPR020557">
    <property type="entry name" value="Fumarate_lyase_CS"/>
</dbReference>
<dbReference type="GO" id="GO:0005737">
    <property type="term" value="C:cytoplasm"/>
    <property type="evidence" value="ECO:0007669"/>
    <property type="project" value="UniProtKB-SubCell"/>
</dbReference>
<dbReference type="InterPro" id="IPR024083">
    <property type="entry name" value="Fumarase/histidase_N"/>
</dbReference>
<dbReference type="HAMAP" id="MF_00743">
    <property type="entry name" value="FumaraseC"/>
    <property type="match status" value="1"/>
</dbReference>
<keyword evidence="4 5" id="KW-0456">Lyase</keyword>
<evidence type="ECO:0000256" key="3">
    <source>
        <dbReference type="ARBA" id="ARBA00022532"/>
    </source>
</evidence>
<dbReference type="InterPro" id="IPR022761">
    <property type="entry name" value="Fumarate_lyase_N"/>
</dbReference>
<feature type="domain" description="Fumarate lyase N-terminal" evidence="6">
    <location>
        <begin position="11"/>
        <end position="334"/>
    </location>
</feature>
<reference evidence="8 9" key="1">
    <citation type="submission" date="2018-12" db="EMBL/GenBank/DDBJ databases">
        <title>three novel Halomonas strain isolated from plants.</title>
        <authorList>
            <person name="Sun C."/>
        </authorList>
    </citation>
    <scope>NUCLEOTIDE SEQUENCE [LARGE SCALE GENOMIC DNA]</scope>
    <source>
        <strain evidence="8 9">RC</strain>
    </source>
</reference>
<feature type="binding site" evidence="5">
    <location>
        <begin position="97"/>
        <end position="99"/>
    </location>
    <ligand>
        <name>substrate</name>
    </ligand>
</feature>
<dbReference type="GO" id="GO:0006099">
    <property type="term" value="P:tricarboxylic acid cycle"/>
    <property type="evidence" value="ECO:0007669"/>
    <property type="project" value="UniProtKB-UniRule"/>
</dbReference>
<dbReference type="AlphaFoldDB" id="A0A433LGT6"/>
<dbReference type="PANTHER" id="PTHR11444:SF22">
    <property type="entry name" value="FUMARATE HYDRATASE CLASS II"/>
    <property type="match status" value="1"/>
</dbReference>
<comment type="function">
    <text evidence="5">Involved in the TCA cycle. Catalyzes the stereospecific interconversion of fumarate to L-malate.</text>
</comment>
<dbReference type="InterPro" id="IPR005677">
    <property type="entry name" value="Fum_hydII"/>
</dbReference>
<dbReference type="Gene3D" id="1.20.200.10">
    <property type="entry name" value="Fumarase/aspartase (Central domain)"/>
    <property type="match status" value="1"/>
</dbReference>
<dbReference type="PRINTS" id="PR00149">
    <property type="entry name" value="FUMRATELYASE"/>
</dbReference>
<comment type="similarity">
    <text evidence="1 5">Belongs to the class-II fumarase/aspartase family. Fumarase subfamily.</text>
</comment>
<feature type="site" description="Important for catalytic activity" evidence="5">
    <location>
        <position position="323"/>
    </location>
</feature>
<dbReference type="FunFam" id="1.10.40.30:FF:000002">
    <property type="entry name" value="Fumarate hydratase class II"/>
    <property type="match status" value="1"/>
</dbReference>
<evidence type="ECO:0000256" key="5">
    <source>
        <dbReference type="HAMAP-Rule" id="MF_00743"/>
    </source>
</evidence>
<dbReference type="UniPathway" id="UPA00223">
    <property type="reaction ID" value="UER01007"/>
</dbReference>
<comment type="pathway">
    <text evidence="5">Carbohydrate metabolism; tricarboxylic acid cycle; (S)-malate from fumarate: step 1/1.</text>
</comment>
<feature type="domain" description="Fumarase C C-terminal" evidence="7">
    <location>
        <begin position="400"/>
        <end position="452"/>
    </location>
</feature>
<feature type="active site" evidence="5">
    <location>
        <position position="310"/>
    </location>
</feature>
<comment type="caution">
    <text evidence="8">The sequence shown here is derived from an EMBL/GenBank/DDBJ whole genome shotgun (WGS) entry which is preliminary data.</text>
</comment>
<dbReference type="EMBL" id="RZHD01000002">
    <property type="protein sequence ID" value="RUR49226.1"/>
    <property type="molecule type" value="Genomic_DNA"/>
</dbReference>
<keyword evidence="9" id="KW-1185">Reference proteome</keyword>
<name>A0A433LGT6_9GAMM</name>
<dbReference type="CDD" id="cd01362">
    <property type="entry name" value="Fumarase_classII"/>
    <property type="match status" value="1"/>
</dbReference>
<accession>A0A433LGT6</accession>
<evidence type="ECO:0000256" key="4">
    <source>
        <dbReference type="ARBA" id="ARBA00023239"/>
    </source>
</evidence>
<dbReference type="Gene3D" id="1.10.275.10">
    <property type="entry name" value="Fumarase/aspartase (N-terminal domain)"/>
    <property type="match status" value="1"/>
</dbReference>
<comment type="catalytic activity">
    <reaction evidence="5">
        <text>(S)-malate = fumarate + H2O</text>
        <dbReference type="Rhea" id="RHEA:12460"/>
        <dbReference type="ChEBI" id="CHEBI:15377"/>
        <dbReference type="ChEBI" id="CHEBI:15589"/>
        <dbReference type="ChEBI" id="CHEBI:29806"/>
        <dbReference type="EC" id="4.2.1.2"/>
    </reaction>
</comment>
<dbReference type="InterPro" id="IPR008948">
    <property type="entry name" value="L-Aspartase-like"/>
</dbReference>
<evidence type="ECO:0000259" key="6">
    <source>
        <dbReference type="Pfam" id="PF00206"/>
    </source>
</evidence>
<protein>
    <recommendedName>
        <fullName evidence="5">Fumarate hydratase class II</fullName>
        <shortName evidence="5">Fumarase C</shortName>
        <ecNumber evidence="5">4.2.1.2</ecNumber>
    </recommendedName>
    <alternativeName>
        <fullName evidence="5">Aerobic fumarase</fullName>
    </alternativeName>
    <alternativeName>
        <fullName evidence="5">Iron-independent fumarase</fullName>
    </alternativeName>
</protein>
<feature type="binding site" evidence="5">
    <location>
        <position position="311"/>
    </location>
    <ligand>
        <name>substrate</name>
    </ligand>
</feature>
<feature type="binding site" evidence="5">
    <location>
        <begin position="131"/>
        <end position="133"/>
    </location>
    <ligand>
        <name>substrate</name>
    </ligand>
</feature>
<dbReference type="PRINTS" id="PR00145">
    <property type="entry name" value="ARGSUCLYASE"/>
</dbReference>
<comment type="caution">
    <text evidence="5">Lacks conserved residue(s) required for the propagation of feature annotation.</text>
</comment>
<keyword evidence="2 5" id="KW-0963">Cytoplasm</keyword>
<dbReference type="SUPFAM" id="SSF48557">
    <property type="entry name" value="L-aspartase-like"/>
    <property type="match status" value="1"/>
</dbReference>
<dbReference type="RefSeq" id="WP_126949877.1">
    <property type="nucleotide sequence ID" value="NZ_RZHD01000002.1"/>
</dbReference>
<organism evidence="8 9">
    <name type="scientific">Vreelandella populi</name>
    <dbReference type="NCBI Taxonomy" id="2498858"/>
    <lineage>
        <taxon>Bacteria</taxon>
        <taxon>Pseudomonadati</taxon>
        <taxon>Pseudomonadota</taxon>
        <taxon>Gammaproteobacteria</taxon>
        <taxon>Oceanospirillales</taxon>
        <taxon>Halomonadaceae</taxon>
        <taxon>Vreelandella</taxon>
    </lineage>
</organism>
<dbReference type="InterPro" id="IPR000362">
    <property type="entry name" value="Fumarate_lyase_fam"/>
</dbReference>
<evidence type="ECO:0000256" key="2">
    <source>
        <dbReference type="ARBA" id="ARBA00022490"/>
    </source>
</evidence>
<dbReference type="Pfam" id="PF10415">
    <property type="entry name" value="FumaraseC_C"/>
    <property type="match status" value="1"/>
</dbReference>
<evidence type="ECO:0000313" key="8">
    <source>
        <dbReference type="EMBL" id="RUR49226.1"/>
    </source>
</evidence>
<feature type="active site" description="Proton donor/acceptor" evidence="5">
    <location>
        <position position="180"/>
    </location>
</feature>
<dbReference type="PROSITE" id="PS00163">
    <property type="entry name" value="FUMARATE_LYASES"/>
    <property type="match status" value="1"/>
</dbReference>
<evidence type="ECO:0000256" key="1">
    <source>
        <dbReference type="ARBA" id="ARBA00009084"/>
    </source>
</evidence>
<dbReference type="Pfam" id="PF00206">
    <property type="entry name" value="Lyase_1"/>
    <property type="match status" value="1"/>
</dbReference>
<feature type="binding site" evidence="5">
    <location>
        <begin position="316"/>
        <end position="318"/>
    </location>
    <ligand>
        <name>substrate</name>
    </ligand>
</feature>
<dbReference type="InterPro" id="IPR018951">
    <property type="entry name" value="Fumarase_C_C"/>
</dbReference>
<sequence>MDTRIERDSMGELNVPANALYGAQTQRAINNFPISYTPMPAAFIHAVARIKLAAARVNQQLGLLDDARARAIQKAAQEVINGEHDEHFPIDVFQTGSGTSSNMNVNEVLATLASREGVDVTPNDHVNMGQSSNDVIPTAIHVSAAIAVNGSLRPALEHLRACIDQRAGELKHVVKTGRTHLMDAMPLRMDQELGAWSSQIGQAIERLDSAMIRLCRLAQGGTAVGTGINAPEGFAEQVAKELSEQTGLPFAPNDSFFANLSSQDAAVELSGQLKGLACVVMKIANDLRWMNSGPLAGLGEIELEALQPGSSIMPGKVNPVIPESAAQAAAQVIGLDTAITVAGQSGNFQLNVMLPLVATNLLTSITLMSNTSRLLADRAIATFKVREDNLQGPLARNPILVTALNSVIGYNAAAAVAKKAYQAGRPIIDVAEEETDLDRETLERLLDPLVLTQGGVPE</sequence>
<gene>
    <name evidence="5" type="primary">fumC</name>
    <name evidence="8" type="ORF">ELY37_00530</name>
</gene>
<evidence type="ECO:0000259" key="7">
    <source>
        <dbReference type="Pfam" id="PF10415"/>
    </source>
</evidence>
<proteinExistence type="inferred from homology"/>